<reference evidence="3 4" key="1">
    <citation type="submission" date="2022-03" db="EMBL/GenBank/DDBJ databases">
        <authorList>
            <person name="Nunn A."/>
            <person name="Chopra R."/>
            <person name="Nunn A."/>
            <person name="Contreras Garrido A."/>
        </authorList>
    </citation>
    <scope>NUCLEOTIDE SEQUENCE [LARGE SCALE GENOMIC DNA]</scope>
</reference>
<evidence type="ECO:0000259" key="1">
    <source>
        <dbReference type="SMART" id="SM00256"/>
    </source>
</evidence>
<dbReference type="Pfam" id="PF00646">
    <property type="entry name" value="F-box"/>
    <property type="match status" value="1"/>
</dbReference>
<dbReference type="SMART" id="SM00256">
    <property type="entry name" value="FBOX"/>
    <property type="match status" value="1"/>
</dbReference>
<dbReference type="PANTHER" id="PTHR31900">
    <property type="entry name" value="F-BOX/RNI SUPERFAMILY PROTEIN-RELATED"/>
    <property type="match status" value="1"/>
</dbReference>
<accession>A0AAU9SFL0</accession>
<dbReference type="InterPro" id="IPR006566">
    <property type="entry name" value="FBD"/>
</dbReference>
<dbReference type="Gene3D" id="1.20.1280.50">
    <property type="match status" value="1"/>
</dbReference>
<dbReference type="InterPro" id="IPR050232">
    <property type="entry name" value="FBL13/AtMIF1-like"/>
</dbReference>
<evidence type="ECO:0000313" key="4">
    <source>
        <dbReference type="Proteomes" id="UP000836841"/>
    </source>
</evidence>
<dbReference type="SMART" id="SM00579">
    <property type="entry name" value="FBD"/>
    <property type="match status" value="1"/>
</dbReference>
<dbReference type="EMBL" id="OU466860">
    <property type="protein sequence ID" value="CAH2061363.1"/>
    <property type="molecule type" value="Genomic_DNA"/>
</dbReference>
<dbReference type="AlphaFoldDB" id="A0AAU9SFL0"/>
<sequence>MNEDRISKLPEVLILQILSLLPTKSAVVTSVLSKEWKFLWKMIPRLEFDSCDHKGELGTFSNNVCKSLLSHKAPVLESLHISFTFDSCDASDIGMWIGIAYAQHVRKLVLDVESKGPGRVFPLPRSLYNCEILETLRLTSCLLFLKDSSQVCLKSLKTLHLLSMIYDGSFLHLLSGCPNLENLLFNTSPGYARVAFFPISVPSLLRLSFRIQSCNGCSYVINTPSLKYMEIEAKHILEFRLIESVTNLVEANLYIEYISPMASENLLRSLTSAKRLSLELAPLEIKFPTGIIFNQLVHLELYTTREAWWNLLFFMLSDSPNLRVLKLINLENYWRDGFKSSGKWNHPENFPKCLLFHLETFTWEGYSKWLVQEEKKVARYILINAYRLKRATFSLTDMSSEESGELIQNLKKVRKASKSCKLMFK</sequence>
<dbReference type="InterPro" id="IPR001810">
    <property type="entry name" value="F-box_dom"/>
</dbReference>
<dbReference type="SUPFAM" id="SSF81383">
    <property type="entry name" value="F-box domain"/>
    <property type="match status" value="1"/>
</dbReference>
<dbReference type="InterPro" id="IPR032675">
    <property type="entry name" value="LRR_dom_sf"/>
</dbReference>
<dbReference type="InterPro" id="IPR055411">
    <property type="entry name" value="LRR_FXL15/At3g58940/PEG3-like"/>
</dbReference>
<dbReference type="Pfam" id="PF24758">
    <property type="entry name" value="LRR_At5g56370"/>
    <property type="match status" value="1"/>
</dbReference>
<keyword evidence="4" id="KW-1185">Reference proteome</keyword>
<dbReference type="Gene3D" id="3.80.10.10">
    <property type="entry name" value="Ribonuclease Inhibitor"/>
    <property type="match status" value="1"/>
</dbReference>
<evidence type="ECO:0008006" key="5">
    <source>
        <dbReference type="Google" id="ProtNLM"/>
    </source>
</evidence>
<feature type="domain" description="FBD" evidence="2">
    <location>
        <begin position="352"/>
        <end position="425"/>
    </location>
</feature>
<dbReference type="PANTHER" id="PTHR31900:SF34">
    <property type="entry name" value="EMB|CAB62440.1-RELATED"/>
    <property type="match status" value="1"/>
</dbReference>
<gene>
    <name evidence="3" type="ORF">TAV2_LOCUS14230</name>
</gene>
<dbReference type="CDD" id="cd22160">
    <property type="entry name" value="F-box_AtFBL13-like"/>
    <property type="match status" value="1"/>
</dbReference>
<evidence type="ECO:0000259" key="2">
    <source>
        <dbReference type="SMART" id="SM00579"/>
    </source>
</evidence>
<dbReference type="Proteomes" id="UP000836841">
    <property type="component" value="Chromosome 4"/>
</dbReference>
<proteinExistence type="predicted"/>
<feature type="domain" description="F-box" evidence="1">
    <location>
        <begin position="9"/>
        <end position="50"/>
    </location>
</feature>
<dbReference type="Pfam" id="PF08387">
    <property type="entry name" value="FBD"/>
    <property type="match status" value="1"/>
</dbReference>
<dbReference type="InterPro" id="IPR053781">
    <property type="entry name" value="F-box_AtFBL13-like"/>
</dbReference>
<name>A0AAU9SFL0_THLAR</name>
<protein>
    <recommendedName>
        <fullName evidence="5">F-box domain-containing protein</fullName>
    </recommendedName>
</protein>
<dbReference type="InterPro" id="IPR036047">
    <property type="entry name" value="F-box-like_dom_sf"/>
</dbReference>
<dbReference type="SUPFAM" id="SSF52058">
    <property type="entry name" value="L domain-like"/>
    <property type="match status" value="1"/>
</dbReference>
<organism evidence="3 4">
    <name type="scientific">Thlaspi arvense</name>
    <name type="common">Field penny-cress</name>
    <dbReference type="NCBI Taxonomy" id="13288"/>
    <lineage>
        <taxon>Eukaryota</taxon>
        <taxon>Viridiplantae</taxon>
        <taxon>Streptophyta</taxon>
        <taxon>Embryophyta</taxon>
        <taxon>Tracheophyta</taxon>
        <taxon>Spermatophyta</taxon>
        <taxon>Magnoliopsida</taxon>
        <taxon>eudicotyledons</taxon>
        <taxon>Gunneridae</taxon>
        <taxon>Pentapetalae</taxon>
        <taxon>rosids</taxon>
        <taxon>malvids</taxon>
        <taxon>Brassicales</taxon>
        <taxon>Brassicaceae</taxon>
        <taxon>Thlaspideae</taxon>
        <taxon>Thlaspi</taxon>
    </lineage>
</organism>
<evidence type="ECO:0000313" key="3">
    <source>
        <dbReference type="EMBL" id="CAH2061363.1"/>
    </source>
</evidence>